<dbReference type="InParanoid" id="K0KPI6"/>
<name>K0KPI6_WICCF</name>
<accession>K0KPI6</accession>
<dbReference type="HOGENOM" id="CLU_146144_0_0_1"/>
<organism evidence="1 2">
    <name type="scientific">Wickerhamomyces ciferrii (strain ATCC 14091 / BCRC 22168 / CBS 111 / JCM 3599 / NBRC 0793 / NRRL Y-1031 F-60-10)</name>
    <name type="common">Yeast</name>
    <name type="synonym">Pichia ciferrii</name>
    <dbReference type="NCBI Taxonomy" id="1206466"/>
    <lineage>
        <taxon>Eukaryota</taxon>
        <taxon>Fungi</taxon>
        <taxon>Dikarya</taxon>
        <taxon>Ascomycota</taxon>
        <taxon>Saccharomycotina</taxon>
        <taxon>Saccharomycetes</taxon>
        <taxon>Phaffomycetales</taxon>
        <taxon>Wickerhamomycetaceae</taxon>
        <taxon>Wickerhamomyces</taxon>
    </lineage>
</organism>
<protein>
    <submittedName>
        <fullName evidence="1">Uncharacterized protein</fullName>
    </submittedName>
</protein>
<comment type="caution">
    <text evidence="1">The sequence shown here is derived from an EMBL/GenBank/DDBJ whole genome shotgun (WGS) entry which is preliminary data.</text>
</comment>
<evidence type="ECO:0000313" key="1">
    <source>
        <dbReference type="EMBL" id="CCH44896.1"/>
    </source>
</evidence>
<dbReference type="Proteomes" id="UP000009328">
    <property type="component" value="Unassembled WGS sequence"/>
</dbReference>
<sequence length="102" mass="11562">MVRKNHLTGKNHIKLVADYYEDEAKKLGIWRSNDLPFEITVDKLYRGVPGSQSKQPVDYYRLSQTKKLPPPPTLGNLPGPPPRVLHDVCGKEVIPDMLKTVN</sequence>
<gene>
    <name evidence="1" type="ORF">BN7_4465</name>
</gene>
<dbReference type="EMBL" id="CAIF01000164">
    <property type="protein sequence ID" value="CCH44896.1"/>
    <property type="molecule type" value="Genomic_DNA"/>
</dbReference>
<dbReference type="AlphaFoldDB" id="K0KPI6"/>
<keyword evidence="2" id="KW-1185">Reference proteome</keyword>
<evidence type="ECO:0000313" key="2">
    <source>
        <dbReference type="Proteomes" id="UP000009328"/>
    </source>
</evidence>
<proteinExistence type="predicted"/>
<reference evidence="1 2" key="1">
    <citation type="journal article" date="2012" name="Eukaryot. Cell">
        <title>Draft genome sequence of Wickerhamomyces ciferrii NRRL Y-1031 F-60-10.</title>
        <authorList>
            <person name="Schneider J."/>
            <person name="Andrea H."/>
            <person name="Blom J."/>
            <person name="Jaenicke S."/>
            <person name="Ruckert C."/>
            <person name="Schorsch C."/>
            <person name="Szczepanowski R."/>
            <person name="Farwick M."/>
            <person name="Goesmann A."/>
            <person name="Puhler A."/>
            <person name="Schaffer S."/>
            <person name="Tauch A."/>
            <person name="Kohler T."/>
            <person name="Brinkrolf K."/>
        </authorList>
    </citation>
    <scope>NUCLEOTIDE SEQUENCE [LARGE SCALE GENOMIC DNA]</scope>
    <source>
        <strain evidence="2">ATCC 14091 / BCRC 22168 / CBS 111 / JCM 3599 / NBRC 0793 / NRRL Y-1031 F-60-10</strain>
    </source>
</reference>